<comment type="caution">
    <text evidence="7">The sequence shown here is derived from an EMBL/GenBank/DDBJ whole genome shotgun (WGS) entry which is preliminary data.</text>
</comment>
<dbReference type="Proteomes" id="UP000251314">
    <property type="component" value="Unassembled WGS sequence"/>
</dbReference>
<dbReference type="EMBL" id="RCMG01000761">
    <property type="protein sequence ID" value="KAG2848738.1"/>
    <property type="molecule type" value="Genomic_DNA"/>
</dbReference>
<dbReference type="EMBL" id="MJFZ01000168">
    <property type="protein sequence ID" value="RAW35463.1"/>
    <property type="molecule type" value="Genomic_DNA"/>
</dbReference>
<dbReference type="EMBL" id="RCML01000778">
    <property type="protein sequence ID" value="KAG2969616.1"/>
    <property type="molecule type" value="Genomic_DNA"/>
</dbReference>
<keyword evidence="8" id="KW-1185">Reference proteome</keyword>
<sequence>MKRKLEDASEIAADRGTNLVKTIVVLRADAERVEAARVEISGARHREERRVEGEAAEAVRREERRVECEAAEERRREDRREARQHMQDMLTVLSALQNGMMPGVRL</sequence>
<reference evidence="7 8" key="1">
    <citation type="submission" date="2018-01" db="EMBL/GenBank/DDBJ databases">
        <title>Draft genome of the strawberry crown rot pathogen Phytophthora cactorum.</title>
        <authorList>
            <person name="Armitage A.D."/>
            <person name="Lysoe E."/>
            <person name="Nellist C.F."/>
            <person name="Harrison R.J."/>
            <person name="Brurberg M.B."/>
        </authorList>
    </citation>
    <scope>NUCLEOTIDE SEQUENCE [LARGE SCALE GENOMIC DNA]</scope>
    <source>
        <strain evidence="7 8">10300</strain>
    </source>
</reference>
<proteinExistence type="predicted"/>
<dbReference type="VEuPathDB" id="FungiDB:PC110_g8260"/>
<dbReference type="Proteomes" id="UP000697107">
    <property type="component" value="Unassembled WGS sequence"/>
</dbReference>
<dbReference type="EMBL" id="RCMI01000765">
    <property type="protein sequence ID" value="KAG2898401.1"/>
    <property type="molecule type" value="Genomic_DNA"/>
</dbReference>
<evidence type="ECO:0000313" key="8">
    <source>
        <dbReference type="Proteomes" id="UP000251314"/>
    </source>
</evidence>
<protein>
    <submittedName>
        <fullName evidence="7">Uncharacterized protein</fullName>
    </submittedName>
</protein>
<dbReference type="AlphaFoldDB" id="A0A329SF55"/>
<dbReference type="EMBL" id="RCMK01000767">
    <property type="protein sequence ID" value="KAG2913114.1"/>
    <property type="molecule type" value="Genomic_DNA"/>
</dbReference>
<organism evidence="7 8">
    <name type="scientific">Phytophthora cactorum</name>
    <dbReference type="NCBI Taxonomy" id="29920"/>
    <lineage>
        <taxon>Eukaryota</taxon>
        <taxon>Sar</taxon>
        <taxon>Stramenopiles</taxon>
        <taxon>Oomycota</taxon>
        <taxon>Peronosporomycetes</taxon>
        <taxon>Peronosporales</taxon>
        <taxon>Peronosporaceae</taxon>
        <taxon>Phytophthora</taxon>
    </lineage>
</organism>
<evidence type="ECO:0000313" key="5">
    <source>
        <dbReference type="EMBL" id="KAG2969616.1"/>
    </source>
</evidence>
<dbReference type="Proteomes" id="UP000736787">
    <property type="component" value="Unassembled WGS sequence"/>
</dbReference>
<evidence type="ECO:0000313" key="6">
    <source>
        <dbReference type="EMBL" id="KAG3213123.1"/>
    </source>
</evidence>
<accession>A0A329SF55</accession>
<keyword evidence="1" id="KW-0175">Coiled coil</keyword>
<dbReference type="Proteomes" id="UP000760860">
    <property type="component" value="Unassembled WGS sequence"/>
</dbReference>
<dbReference type="Proteomes" id="UP000774804">
    <property type="component" value="Unassembled WGS sequence"/>
</dbReference>
<gene>
    <name evidence="7" type="ORF">PC110_g8260</name>
    <name evidence="2" type="ORF">PC113_g17515</name>
    <name evidence="3" type="ORF">PC115_g16862</name>
    <name evidence="4" type="ORF">PC117_g18691</name>
    <name evidence="5" type="ORF">PC118_g17350</name>
    <name evidence="6" type="ORF">PC129_g15932</name>
</gene>
<name>A0A329SF55_9STRA</name>
<evidence type="ECO:0000313" key="2">
    <source>
        <dbReference type="EMBL" id="KAG2848738.1"/>
    </source>
</evidence>
<feature type="coiled-coil region" evidence="1">
    <location>
        <begin position="56"/>
        <end position="88"/>
    </location>
</feature>
<evidence type="ECO:0000313" key="3">
    <source>
        <dbReference type="EMBL" id="KAG2898401.1"/>
    </source>
</evidence>
<dbReference type="EMBL" id="RCMV01000767">
    <property type="protein sequence ID" value="KAG3213123.1"/>
    <property type="molecule type" value="Genomic_DNA"/>
</dbReference>
<reference evidence="2" key="2">
    <citation type="submission" date="2018-10" db="EMBL/GenBank/DDBJ databases">
        <title>Effector identification in a new, highly contiguous assembly of the strawberry crown rot pathogen Phytophthora cactorum.</title>
        <authorList>
            <person name="Armitage A.D."/>
            <person name="Nellist C.F."/>
            <person name="Bates H."/>
            <person name="Vickerstaff R.J."/>
            <person name="Harrison R.J."/>
        </authorList>
    </citation>
    <scope>NUCLEOTIDE SEQUENCE</scope>
    <source>
        <strain evidence="2">15-7</strain>
        <strain evidence="3">4032</strain>
        <strain evidence="4">4040</strain>
        <strain evidence="5">P415</strain>
        <strain evidence="6">P421</strain>
    </source>
</reference>
<dbReference type="Proteomes" id="UP000735874">
    <property type="component" value="Unassembled WGS sequence"/>
</dbReference>
<evidence type="ECO:0000313" key="7">
    <source>
        <dbReference type="EMBL" id="RAW35463.1"/>
    </source>
</evidence>
<evidence type="ECO:0000313" key="4">
    <source>
        <dbReference type="EMBL" id="KAG2913114.1"/>
    </source>
</evidence>
<evidence type="ECO:0000256" key="1">
    <source>
        <dbReference type="SAM" id="Coils"/>
    </source>
</evidence>